<dbReference type="InterPro" id="IPR004300">
    <property type="entry name" value="Glyco_hydro_57_N"/>
</dbReference>
<protein>
    <submittedName>
        <fullName evidence="5">Glycoside hydrolase family 57</fullName>
    </submittedName>
</protein>
<dbReference type="GO" id="GO:0005975">
    <property type="term" value="P:carbohydrate metabolic process"/>
    <property type="evidence" value="ECO:0007669"/>
    <property type="project" value="InterPro"/>
</dbReference>
<feature type="domain" description="Glycoside hydrolase family 57 N-terminal" evidence="4">
    <location>
        <begin position="105"/>
        <end position="267"/>
    </location>
</feature>
<dbReference type="CDD" id="cd10797">
    <property type="entry name" value="GH57N_APU_like_1"/>
    <property type="match status" value="1"/>
</dbReference>
<dbReference type="HOGENOM" id="CLU_018719_0_0_7"/>
<dbReference type="PANTHER" id="PTHR36306">
    <property type="entry name" value="ALPHA-AMYLASE-RELATED-RELATED"/>
    <property type="match status" value="1"/>
</dbReference>
<comment type="similarity">
    <text evidence="1 3">Belongs to the glycosyl hydrolase 57 family.</text>
</comment>
<dbReference type="InterPro" id="IPR052046">
    <property type="entry name" value="GH57_Enzymes"/>
</dbReference>
<dbReference type="Pfam" id="PF03065">
    <property type="entry name" value="Glyco_hydro_57"/>
    <property type="match status" value="1"/>
</dbReference>
<evidence type="ECO:0000256" key="1">
    <source>
        <dbReference type="ARBA" id="ARBA00006821"/>
    </source>
</evidence>
<organism evidence="5 6">
    <name type="scientific">Desulfocurvibacter africanus subsp. africanus str. Walvis Bay</name>
    <dbReference type="NCBI Taxonomy" id="690850"/>
    <lineage>
        <taxon>Bacteria</taxon>
        <taxon>Pseudomonadati</taxon>
        <taxon>Thermodesulfobacteriota</taxon>
        <taxon>Desulfovibrionia</taxon>
        <taxon>Desulfovibrionales</taxon>
        <taxon>Desulfovibrionaceae</taxon>
        <taxon>Desulfocurvibacter</taxon>
    </lineage>
</organism>
<dbReference type="Pfam" id="PF12055">
    <property type="entry name" value="DUF3536"/>
    <property type="match status" value="1"/>
</dbReference>
<evidence type="ECO:0000313" key="5">
    <source>
        <dbReference type="EMBL" id="EGJ50656.1"/>
    </source>
</evidence>
<dbReference type="STRING" id="690850.Desaf_2332"/>
<sequence length="749" mass="83210">MSKSLCIHGHFYQPPREDPWLDVILPEGSAAPYKHWNERICRESYGPLAFARRMDGQGRITEIMNCYEWINFNVGPTLLRWMELTHPDVYARIVEGDRKSAERLGHGNAMAQVCHHIILPLASELDKELQVAWGKADFERRFGRPPEGMWLAEAAVDTASLEVLAAYGIAYTVLAPRQAKAVRRLSTMEQQWTPAHEGSLDVTRPYLVCLPSGKSISVFFYDGPLSQAVAFERLLQNGEGFWQRIGGGAHDGLRALATDGETYGHHFTFGEMALAYVLDQARGGRDGWSITNFGAYLAANPPTLEVQLHEPSSWSCVHGVERWRSDCGCSTGGHHGWNQQWRAPLRKSLDLIKARVDKHYFSRGHGLFIDSRAALVDYGRVYTGAADLDAFERQHFSPDLSSTERATGWKLLSMQQWALAAFASCAWFFDELSRIEPVNALSMALRSLDIGRMSGMPDLERLQDEIAAILSRAVSNMPGVGTGADLWRREILPRCETPESLAAQTVLDLWGTDRLPGDGLRNTANWPGVAVTLTGKTFPGRFAMSVQWARESGREEYDLVLHREPANDPMAWQVDVRGRNGARALETKPGALPWNKRQALAITWVEHAERTAWLCAVNSCLPAAAMFMPWQEAQTTQNAGNAWARLYSPLAWRYIVGDAAALGAEENLVAFLSQAGRNNPAVLLLAQRVQERLLELLATSPSAAPGVITRAAAIGLSVDLYPAQNVYWQRRAELAVVQRLGKLLGFADA</sequence>
<accession>F3YXV4</accession>
<gene>
    <name evidence="5" type="ORF">Desaf_2332</name>
</gene>
<proteinExistence type="inferred from homology"/>
<evidence type="ECO:0000256" key="2">
    <source>
        <dbReference type="ARBA" id="ARBA00023277"/>
    </source>
</evidence>
<dbReference type="KEGG" id="daf:Desaf_2332"/>
<dbReference type="Proteomes" id="UP000007844">
    <property type="component" value="Chromosome"/>
</dbReference>
<dbReference type="GO" id="GO:0016787">
    <property type="term" value="F:hydrolase activity"/>
    <property type="evidence" value="ECO:0007669"/>
    <property type="project" value="UniProtKB-KW"/>
</dbReference>
<keyword evidence="5" id="KW-0378">Hydrolase</keyword>
<dbReference type="PANTHER" id="PTHR36306:SF3">
    <property type="entry name" value="GLYCOSIDE HYDROLASE FAMILY 57"/>
    <property type="match status" value="1"/>
</dbReference>
<keyword evidence="2 3" id="KW-0119">Carbohydrate metabolism</keyword>
<reference evidence="5 6" key="1">
    <citation type="journal article" date="2011" name="J. Bacteriol.">
        <title>Genome sequence of the mercury-methylating and pleomorphic Desulfovibrio africanus Strain Walvis Bay.</title>
        <authorList>
            <person name="Brown S.D."/>
            <person name="Wall J.D."/>
            <person name="Kucken A.M."/>
            <person name="Gilmour C.C."/>
            <person name="Podar M."/>
            <person name="Brandt C.C."/>
            <person name="Teshima H."/>
            <person name="Detter J.C."/>
            <person name="Han C.S."/>
            <person name="Land M.L."/>
            <person name="Lucas S."/>
            <person name="Han J."/>
            <person name="Pennacchio L."/>
            <person name="Nolan M."/>
            <person name="Pitluck S."/>
            <person name="Woyke T."/>
            <person name="Goodwin L."/>
            <person name="Palumbo A.V."/>
            <person name="Elias D.A."/>
        </authorList>
    </citation>
    <scope>NUCLEOTIDE SEQUENCE [LARGE SCALE GENOMIC DNA]</scope>
    <source>
        <strain evidence="5 6">Walvis Bay</strain>
    </source>
</reference>
<evidence type="ECO:0000256" key="3">
    <source>
        <dbReference type="RuleBase" id="RU361196"/>
    </source>
</evidence>
<dbReference type="InterPro" id="IPR027291">
    <property type="entry name" value="Glyco_hydro_38_N_sf"/>
</dbReference>
<dbReference type="eggNOG" id="COG1449">
    <property type="taxonomic scope" value="Bacteria"/>
</dbReference>
<dbReference type="InterPro" id="IPR021923">
    <property type="entry name" value="DUF3536"/>
</dbReference>
<dbReference type="SUPFAM" id="SSF88713">
    <property type="entry name" value="Glycoside hydrolase/deacetylase"/>
    <property type="match status" value="1"/>
</dbReference>
<dbReference type="AlphaFoldDB" id="F3YXV4"/>
<dbReference type="EMBL" id="CP003221">
    <property type="protein sequence ID" value="EGJ50656.1"/>
    <property type="molecule type" value="Genomic_DNA"/>
</dbReference>
<dbReference type="RefSeq" id="WP_014260364.1">
    <property type="nucleotide sequence ID" value="NC_016629.1"/>
</dbReference>
<name>F3YXV4_DESAF</name>
<dbReference type="InterPro" id="IPR011330">
    <property type="entry name" value="Glyco_hydro/deAcase_b/a-brl"/>
</dbReference>
<dbReference type="Gene3D" id="3.20.110.10">
    <property type="entry name" value="Glycoside hydrolase 38, N terminal domain"/>
    <property type="match status" value="1"/>
</dbReference>
<evidence type="ECO:0000313" key="6">
    <source>
        <dbReference type="Proteomes" id="UP000007844"/>
    </source>
</evidence>
<keyword evidence="6" id="KW-1185">Reference proteome</keyword>
<evidence type="ECO:0000259" key="4">
    <source>
        <dbReference type="Pfam" id="PF03065"/>
    </source>
</evidence>